<dbReference type="AlphaFoldDB" id="A0A1L7WQ85"/>
<dbReference type="SUPFAM" id="SSF55347">
    <property type="entry name" value="Glyceraldehyde-3-phosphate dehydrogenase-like, C-terminal domain"/>
    <property type="match status" value="1"/>
</dbReference>
<name>A0A1L7WQ85_9HELO</name>
<accession>A0A1L7WQ85</accession>
<dbReference type="GO" id="GO:0006740">
    <property type="term" value="P:NADPH regeneration"/>
    <property type="evidence" value="ECO:0007669"/>
    <property type="project" value="TreeGrafter"/>
</dbReference>
<dbReference type="GO" id="GO:0000166">
    <property type="term" value="F:nucleotide binding"/>
    <property type="evidence" value="ECO:0007669"/>
    <property type="project" value="InterPro"/>
</dbReference>
<dbReference type="FunFam" id="3.30.360.10:FF:000017">
    <property type="entry name" value="Oxidoreductase family NAD-binding Rossmann fold"/>
    <property type="match status" value="1"/>
</dbReference>
<dbReference type="GO" id="GO:0016491">
    <property type="term" value="F:oxidoreductase activity"/>
    <property type="evidence" value="ECO:0007669"/>
    <property type="project" value="TreeGrafter"/>
</dbReference>
<proteinExistence type="inferred from homology"/>
<dbReference type="STRING" id="576137.A0A1L7WQ85"/>
<gene>
    <name evidence="4" type="ORF">PAC_04813</name>
</gene>
<dbReference type="SUPFAM" id="SSF51735">
    <property type="entry name" value="NAD(P)-binding Rossmann-fold domains"/>
    <property type="match status" value="1"/>
</dbReference>
<dbReference type="InterPro" id="IPR055170">
    <property type="entry name" value="GFO_IDH_MocA-like_dom"/>
</dbReference>
<protein>
    <submittedName>
        <fullName evidence="4">Probable NAD binding Rossmann fold oxidoreductase</fullName>
    </submittedName>
</protein>
<dbReference type="InterPro" id="IPR036291">
    <property type="entry name" value="NAD(P)-bd_dom_sf"/>
</dbReference>
<sequence>MAISKLKVAVAGLGRMGKRHAVHLLARTPRAELVGAFTPDESELAWGRANLEPFGVKLFTDYDEMLKIEGLQAVCIATVTTVHAEEAIKAIEKDLHVLCEKPLSTSVEISRSVVEAARKRSHLKVMCGFSRRFDASYRDAREKADSGMIGRPSIIRSQTCDKHDPGGFFVEYAKFSGGCFVDMSVHDIDLALWFFGEDSIVKSVAASGIVAVAPGLKQHGDYDNAVGIVEFYGGKVAYFFCSRMMAHGQEDTTEIIGTEGKLAVNANPQANFVNTYTSTGINREVPPHYYGRFEHAFVQEANEWTTACLDGTKLPMKLSGALRAVEIGSYLQEALRTGRKLYFDETERRVEHASL</sequence>
<dbReference type="Pfam" id="PF22725">
    <property type="entry name" value="GFO_IDH_MocA_C3"/>
    <property type="match status" value="1"/>
</dbReference>
<dbReference type="InterPro" id="IPR000683">
    <property type="entry name" value="Gfo/Idh/MocA-like_OxRdtase_N"/>
</dbReference>
<dbReference type="PANTHER" id="PTHR42840:SF11">
    <property type="entry name" value="BINDING ROSSMANN FOLD OXIDOREDUCTASE, PUTATIVE (AFU_ORTHOLOGUE AFUA_6G09900)-RELATED"/>
    <property type="match status" value="1"/>
</dbReference>
<comment type="similarity">
    <text evidence="1">Belongs to the Gfo/Idh/MocA family.</text>
</comment>
<evidence type="ECO:0000313" key="5">
    <source>
        <dbReference type="Proteomes" id="UP000184330"/>
    </source>
</evidence>
<feature type="domain" description="Gfo/Idh/MocA-like oxidoreductase N-terminal" evidence="2">
    <location>
        <begin position="6"/>
        <end position="127"/>
    </location>
</feature>
<dbReference type="Pfam" id="PF01408">
    <property type="entry name" value="GFO_IDH_MocA"/>
    <property type="match status" value="1"/>
</dbReference>
<dbReference type="GO" id="GO:0005737">
    <property type="term" value="C:cytoplasm"/>
    <property type="evidence" value="ECO:0007669"/>
    <property type="project" value="TreeGrafter"/>
</dbReference>
<dbReference type="PANTHER" id="PTHR42840">
    <property type="entry name" value="NAD(P)-BINDING ROSSMANN-FOLD SUPERFAMILY PROTEIN-RELATED"/>
    <property type="match status" value="1"/>
</dbReference>
<dbReference type="Proteomes" id="UP000184330">
    <property type="component" value="Unassembled WGS sequence"/>
</dbReference>
<dbReference type="OrthoDB" id="446809at2759"/>
<evidence type="ECO:0000259" key="2">
    <source>
        <dbReference type="Pfam" id="PF01408"/>
    </source>
</evidence>
<organism evidence="4 5">
    <name type="scientific">Phialocephala subalpina</name>
    <dbReference type="NCBI Taxonomy" id="576137"/>
    <lineage>
        <taxon>Eukaryota</taxon>
        <taxon>Fungi</taxon>
        <taxon>Dikarya</taxon>
        <taxon>Ascomycota</taxon>
        <taxon>Pezizomycotina</taxon>
        <taxon>Leotiomycetes</taxon>
        <taxon>Helotiales</taxon>
        <taxon>Mollisiaceae</taxon>
        <taxon>Phialocephala</taxon>
        <taxon>Phialocephala fortinii species complex</taxon>
    </lineage>
</organism>
<evidence type="ECO:0000259" key="3">
    <source>
        <dbReference type="Pfam" id="PF22725"/>
    </source>
</evidence>
<keyword evidence="5" id="KW-1185">Reference proteome</keyword>
<evidence type="ECO:0000313" key="4">
    <source>
        <dbReference type="EMBL" id="CZR54928.1"/>
    </source>
</evidence>
<dbReference type="Gene3D" id="3.30.360.10">
    <property type="entry name" value="Dihydrodipicolinate Reductase, domain 2"/>
    <property type="match status" value="1"/>
</dbReference>
<feature type="domain" description="GFO/IDH/MocA-like oxidoreductase" evidence="3">
    <location>
        <begin position="137"/>
        <end position="262"/>
    </location>
</feature>
<reference evidence="4 5" key="1">
    <citation type="submission" date="2016-03" db="EMBL/GenBank/DDBJ databases">
        <authorList>
            <person name="Ploux O."/>
        </authorList>
    </citation>
    <scope>NUCLEOTIDE SEQUENCE [LARGE SCALE GENOMIC DNA]</scope>
    <source>
        <strain evidence="4 5">UAMH 11012</strain>
    </source>
</reference>
<dbReference type="EMBL" id="FJOG01000005">
    <property type="protein sequence ID" value="CZR54928.1"/>
    <property type="molecule type" value="Genomic_DNA"/>
</dbReference>
<dbReference type="Gene3D" id="3.40.50.720">
    <property type="entry name" value="NAD(P)-binding Rossmann-like Domain"/>
    <property type="match status" value="1"/>
</dbReference>
<evidence type="ECO:0000256" key="1">
    <source>
        <dbReference type="ARBA" id="ARBA00010928"/>
    </source>
</evidence>